<feature type="compositionally biased region" description="Low complexity" evidence="1">
    <location>
        <begin position="408"/>
        <end position="427"/>
    </location>
</feature>
<feature type="chain" id="PRO_5039237778" description="Vitellogenin II" evidence="2">
    <location>
        <begin position="22"/>
        <end position="445"/>
    </location>
</feature>
<feature type="compositionally biased region" description="Low complexity" evidence="1">
    <location>
        <begin position="254"/>
        <end position="276"/>
    </location>
</feature>
<proteinExistence type="predicted"/>
<reference evidence="3" key="1">
    <citation type="submission" date="2020-10" db="EMBL/GenBank/DDBJ databases">
        <authorList>
            <person name="Gilroy R."/>
        </authorList>
    </citation>
    <scope>NUCLEOTIDE SEQUENCE</scope>
    <source>
        <strain evidence="3">2478</strain>
    </source>
</reference>
<sequence length="445" mass="48638">MKKKIGILMASAALLASCGTASYTSSSGQRFEDGIYSRPRPADSRDILAEDIKTDALVQKTRSSEIYLASAVEDGHKTDTLYIPEDKSAIINFSGTGTSVTITDDPFDQVYFNSYPWTYYRPYTFSSFYWDPWYYGRYWGYYDPWYWSGWPYYGSWYWGIGFAWDPWLYDPWFWGPAYPWYPHYCGWYGGWGPGLGWHGPGHVHGGHGREVYFGHRGSTTLRGGAATSLRPRSSTYSSGSGRRAVSGTRAAAPSRSGVTSSSSSSRRYTGSSGNRTYGQQLSSGRRFASGNRSGIIATDRPATRPSTGGITSGSSSGNGIQHTPAIGGRRSVQSYRNTGSSTGYRNSLTSGQQNYRRPASSYNRSASASYGTSQSFNRGAYYNRSQGGSSYNRSATAPSYNRSTTTYSRPSSSVSRSSSFSGSRSSGFSGGSRSGGGGSSSVRRR</sequence>
<evidence type="ECO:0000256" key="1">
    <source>
        <dbReference type="SAM" id="MobiDB-lite"/>
    </source>
</evidence>
<gene>
    <name evidence="3" type="ORF">IAB80_10090</name>
</gene>
<feature type="compositionally biased region" description="Low complexity" evidence="1">
    <location>
        <begin position="227"/>
        <end position="243"/>
    </location>
</feature>
<dbReference type="PROSITE" id="PS51257">
    <property type="entry name" value="PROKAR_LIPOPROTEIN"/>
    <property type="match status" value="1"/>
</dbReference>
<reference evidence="3" key="2">
    <citation type="journal article" date="2021" name="PeerJ">
        <title>Extensive microbial diversity within the chicken gut microbiome revealed by metagenomics and culture.</title>
        <authorList>
            <person name="Gilroy R."/>
            <person name="Ravi A."/>
            <person name="Getino M."/>
            <person name="Pursley I."/>
            <person name="Horton D.L."/>
            <person name="Alikhan N.F."/>
            <person name="Baker D."/>
            <person name="Gharbi K."/>
            <person name="Hall N."/>
            <person name="Watson M."/>
            <person name="Adriaenssens E.M."/>
            <person name="Foster-Nyarko E."/>
            <person name="Jarju S."/>
            <person name="Secka A."/>
            <person name="Antonio M."/>
            <person name="Oren A."/>
            <person name="Chaudhuri R.R."/>
            <person name="La Ragione R."/>
            <person name="Hildebrand F."/>
            <person name="Pallen M.J."/>
        </authorList>
    </citation>
    <scope>NUCLEOTIDE SEQUENCE</scope>
    <source>
        <strain evidence="3">2478</strain>
    </source>
</reference>
<feature type="region of interest" description="Disordered" evidence="1">
    <location>
        <begin position="222"/>
        <end position="445"/>
    </location>
</feature>
<dbReference type="EMBL" id="JADILZ010000096">
    <property type="protein sequence ID" value="MBO8479219.1"/>
    <property type="molecule type" value="Genomic_DNA"/>
</dbReference>
<dbReference type="Proteomes" id="UP000823771">
    <property type="component" value="Unassembled WGS sequence"/>
</dbReference>
<accession>A0A9D9IUF8</accession>
<name>A0A9D9IUF8_9BACT</name>
<feature type="compositionally biased region" description="Polar residues" evidence="1">
    <location>
        <begin position="331"/>
        <end position="353"/>
    </location>
</feature>
<comment type="caution">
    <text evidence="3">The sequence shown here is derived from an EMBL/GenBank/DDBJ whole genome shotgun (WGS) entry which is preliminary data.</text>
</comment>
<evidence type="ECO:0000256" key="2">
    <source>
        <dbReference type="SAM" id="SignalP"/>
    </source>
</evidence>
<evidence type="ECO:0000313" key="3">
    <source>
        <dbReference type="EMBL" id="MBO8479219.1"/>
    </source>
</evidence>
<feature type="compositionally biased region" description="Low complexity" evidence="1">
    <location>
        <begin position="354"/>
        <end position="370"/>
    </location>
</feature>
<evidence type="ECO:0008006" key="5">
    <source>
        <dbReference type="Google" id="ProtNLM"/>
    </source>
</evidence>
<protein>
    <recommendedName>
        <fullName evidence="5">Vitellogenin II</fullName>
    </recommendedName>
</protein>
<feature type="signal peptide" evidence="2">
    <location>
        <begin position="1"/>
        <end position="21"/>
    </location>
</feature>
<organism evidence="3 4">
    <name type="scientific">Candidatus Cryptobacteroides excrementipullorum</name>
    <dbReference type="NCBI Taxonomy" id="2840761"/>
    <lineage>
        <taxon>Bacteria</taxon>
        <taxon>Pseudomonadati</taxon>
        <taxon>Bacteroidota</taxon>
        <taxon>Bacteroidia</taxon>
        <taxon>Bacteroidales</taxon>
        <taxon>Candidatus Cryptobacteroides</taxon>
    </lineage>
</organism>
<feature type="compositionally biased region" description="Gly residues" evidence="1">
    <location>
        <begin position="428"/>
        <end position="439"/>
    </location>
</feature>
<feature type="compositionally biased region" description="Low complexity" evidence="1">
    <location>
        <begin position="306"/>
        <end position="320"/>
    </location>
</feature>
<feature type="compositionally biased region" description="Polar residues" evidence="1">
    <location>
        <begin position="371"/>
        <end position="407"/>
    </location>
</feature>
<dbReference type="AlphaFoldDB" id="A0A9D9IUF8"/>
<keyword evidence="2" id="KW-0732">Signal</keyword>
<evidence type="ECO:0000313" key="4">
    <source>
        <dbReference type="Proteomes" id="UP000823771"/>
    </source>
</evidence>